<sequence>MSSSRHLAQHIHISSADDSPTPSPTTPASMTPSRPSSRPQVLEDHEGQGRGRLAPLPRSRPRRRPGEVQPVESRTSRPQAGRQPPPAAPRHAEGKRILQLLSNRHIAMMQPKESSAAPKDVPSSGSSSSASPSPPRTPPLTRVPSSYVYIDVLPDTGAPSPAAPVPLLPASPACPSANTFSSGPRTLRSIDPTVTFLARAPLAAQSAFRVLRGGVPVHAERTELELLSSSCMPAPQWPSEMECTFLYRTAFVPAFWDMLCACPDPSSYTIVQEIVRTGDAHGTEDVLLSIPLAHAHARAHSELGTAFDELLLFGGALTPALLHRDEDGYASSSLPPSPLDLAAPPDAWHHPPPALLCAGFAEADPDAPFSYLRAGAAC</sequence>
<feature type="region of interest" description="Disordered" evidence="1">
    <location>
        <begin position="1"/>
        <end position="93"/>
    </location>
</feature>
<proteinExistence type="predicted"/>
<comment type="caution">
    <text evidence="2">The sequence shown here is derived from an EMBL/GenBank/DDBJ whole genome shotgun (WGS) entry which is preliminary data.</text>
</comment>
<dbReference type="STRING" id="5627.A0A1C7LPN5"/>
<evidence type="ECO:0000313" key="2">
    <source>
        <dbReference type="EMBL" id="OBZ65957.1"/>
    </source>
</evidence>
<gene>
    <name evidence="2" type="ORF">A0H81_14140</name>
</gene>
<evidence type="ECO:0000313" key="3">
    <source>
        <dbReference type="Proteomes" id="UP000092993"/>
    </source>
</evidence>
<evidence type="ECO:0000256" key="1">
    <source>
        <dbReference type="SAM" id="MobiDB-lite"/>
    </source>
</evidence>
<reference evidence="2 3" key="1">
    <citation type="submission" date="2016-03" db="EMBL/GenBank/DDBJ databases">
        <title>Whole genome sequencing of Grifola frondosa 9006-11.</title>
        <authorList>
            <person name="Min B."/>
            <person name="Park H."/>
            <person name="Kim J.-G."/>
            <person name="Cho H."/>
            <person name="Oh Y.-L."/>
            <person name="Kong W.-S."/>
            <person name="Choi I.-G."/>
        </authorList>
    </citation>
    <scope>NUCLEOTIDE SEQUENCE [LARGE SCALE GENOMIC DNA]</scope>
    <source>
        <strain evidence="2 3">9006-11</strain>
    </source>
</reference>
<organism evidence="2 3">
    <name type="scientific">Grifola frondosa</name>
    <name type="common">Maitake</name>
    <name type="synonym">Polyporus frondosus</name>
    <dbReference type="NCBI Taxonomy" id="5627"/>
    <lineage>
        <taxon>Eukaryota</taxon>
        <taxon>Fungi</taxon>
        <taxon>Dikarya</taxon>
        <taxon>Basidiomycota</taxon>
        <taxon>Agaricomycotina</taxon>
        <taxon>Agaricomycetes</taxon>
        <taxon>Polyporales</taxon>
        <taxon>Grifolaceae</taxon>
        <taxon>Grifola</taxon>
    </lineage>
</organism>
<accession>A0A1C7LPN5</accession>
<dbReference type="Proteomes" id="UP000092993">
    <property type="component" value="Unassembled WGS sequence"/>
</dbReference>
<dbReference type="OrthoDB" id="10006572at2759"/>
<dbReference type="AlphaFoldDB" id="A0A1C7LPN5"/>
<keyword evidence="3" id="KW-1185">Reference proteome</keyword>
<feature type="region of interest" description="Disordered" evidence="1">
    <location>
        <begin position="111"/>
        <end position="142"/>
    </location>
</feature>
<feature type="compositionally biased region" description="Low complexity" evidence="1">
    <location>
        <begin position="121"/>
        <end position="131"/>
    </location>
</feature>
<feature type="compositionally biased region" description="Low complexity" evidence="1">
    <location>
        <begin position="14"/>
        <end position="39"/>
    </location>
</feature>
<dbReference type="EMBL" id="LUGG01000038">
    <property type="protein sequence ID" value="OBZ65957.1"/>
    <property type="molecule type" value="Genomic_DNA"/>
</dbReference>
<name>A0A1C7LPN5_GRIFR</name>
<protein>
    <submittedName>
        <fullName evidence="2">Uncharacterized protein</fullName>
    </submittedName>
</protein>